<dbReference type="EMBL" id="JACIEW010000010">
    <property type="protein sequence ID" value="MBB4053699.1"/>
    <property type="molecule type" value="Genomic_DNA"/>
</dbReference>
<evidence type="ECO:0000313" key="13">
    <source>
        <dbReference type="Proteomes" id="UP000547011"/>
    </source>
</evidence>
<keyword evidence="7 8" id="KW-0411">Iron-sulfur</keyword>
<evidence type="ECO:0000256" key="4">
    <source>
        <dbReference type="ARBA" id="ARBA00022691"/>
    </source>
</evidence>
<evidence type="ECO:0000256" key="5">
    <source>
        <dbReference type="ARBA" id="ARBA00022723"/>
    </source>
</evidence>
<dbReference type="Pfam" id="PF18693">
    <property type="entry name" value="TRAM_2"/>
    <property type="match status" value="1"/>
</dbReference>
<dbReference type="SUPFAM" id="SSF102114">
    <property type="entry name" value="Radical SAM enzymes"/>
    <property type="match status" value="1"/>
</dbReference>
<dbReference type="HAMAP" id="MF_01865">
    <property type="entry name" value="MTTase_RimO"/>
    <property type="match status" value="1"/>
</dbReference>
<dbReference type="FunFam" id="3.40.50.12160:FF:000002">
    <property type="entry name" value="Ribosomal protein S12 methylthiotransferase RimO"/>
    <property type="match status" value="1"/>
</dbReference>
<organism evidence="12 13">
    <name type="scientific">Devosia subaequoris</name>
    <dbReference type="NCBI Taxonomy" id="395930"/>
    <lineage>
        <taxon>Bacteria</taxon>
        <taxon>Pseudomonadati</taxon>
        <taxon>Pseudomonadota</taxon>
        <taxon>Alphaproteobacteria</taxon>
        <taxon>Hyphomicrobiales</taxon>
        <taxon>Devosiaceae</taxon>
        <taxon>Devosia</taxon>
    </lineage>
</organism>
<dbReference type="PROSITE" id="PS51918">
    <property type="entry name" value="RADICAL_SAM"/>
    <property type="match status" value="1"/>
</dbReference>
<dbReference type="InterPro" id="IPR005839">
    <property type="entry name" value="Methylthiotransferase"/>
</dbReference>
<dbReference type="InterPro" id="IPR005840">
    <property type="entry name" value="Ribosomal_uS12_MeSTrfase_RimO"/>
</dbReference>
<keyword evidence="2 8" id="KW-0963">Cytoplasm</keyword>
<keyword evidence="3 8" id="KW-0808">Transferase</keyword>
<feature type="binding site" evidence="8">
    <location>
        <position position="14"/>
    </location>
    <ligand>
        <name>[4Fe-4S] cluster</name>
        <dbReference type="ChEBI" id="CHEBI:49883"/>
        <label>1</label>
    </ligand>
</feature>
<dbReference type="SFLD" id="SFLDF00274">
    <property type="entry name" value="ribosomal_protein_S12_methylth"/>
    <property type="match status" value="1"/>
</dbReference>
<dbReference type="FunFam" id="3.80.30.20:FF:000001">
    <property type="entry name" value="tRNA-2-methylthio-N(6)-dimethylallyladenosine synthase 2"/>
    <property type="match status" value="1"/>
</dbReference>
<comment type="cofactor">
    <cofactor evidence="8">
        <name>[4Fe-4S] cluster</name>
        <dbReference type="ChEBI" id="CHEBI:49883"/>
    </cofactor>
    <text evidence="8">Binds 2 [4Fe-4S] clusters. One cluster is coordinated with 3 cysteines and an exchangeable S-adenosyl-L-methionine.</text>
</comment>
<feature type="binding site" evidence="8">
    <location>
        <position position="79"/>
    </location>
    <ligand>
        <name>[4Fe-4S] cluster</name>
        <dbReference type="ChEBI" id="CHEBI:49883"/>
        <label>1</label>
    </ligand>
</feature>
<dbReference type="SFLD" id="SFLDG01061">
    <property type="entry name" value="methylthiotransferase"/>
    <property type="match status" value="1"/>
</dbReference>
<dbReference type="PROSITE" id="PS50926">
    <property type="entry name" value="TRAM"/>
    <property type="match status" value="1"/>
</dbReference>
<dbReference type="InterPro" id="IPR013848">
    <property type="entry name" value="Methylthiotransferase_N"/>
</dbReference>
<dbReference type="GO" id="GO:0103039">
    <property type="term" value="F:protein methylthiotransferase activity"/>
    <property type="evidence" value="ECO:0007669"/>
    <property type="project" value="UniProtKB-EC"/>
</dbReference>
<evidence type="ECO:0000259" key="10">
    <source>
        <dbReference type="PROSITE" id="PS51449"/>
    </source>
</evidence>
<dbReference type="InterPro" id="IPR006638">
    <property type="entry name" value="Elp3/MiaA/NifB-like_rSAM"/>
</dbReference>
<evidence type="ECO:0000259" key="11">
    <source>
        <dbReference type="PROSITE" id="PS51918"/>
    </source>
</evidence>
<dbReference type="RefSeq" id="WP_183312468.1">
    <property type="nucleotide sequence ID" value="NZ_JACIEW010000010.1"/>
</dbReference>
<dbReference type="GO" id="GO:0005829">
    <property type="term" value="C:cytosol"/>
    <property type="evidence" value="ECO:0007669"/>
    <property type="project" value="TreeGrafter"/>
</dbReference>
<comment type="function">
    <text evidence="8">Catalyzes the methylthiolation of an aspartic acid residue of ribosomal protein uS12.</text>
</comment>
<evidence type="ECO:0000259" key="9">
    <source>
        <dbReference type="PROSITE" id="PS50926"/>
    </source>
</evidence>
<dbReference type="InterPro" id="IPR007197">
    <property type="entry name" value="rSAM"/>
</dbReference>
<dbReference type="NCBIfam" id="TIGR00089">
    <property type="entry name" value="MiaB/RimO family radical SAM methylthiotransferase"/>
    <property type="match status" value="1"/>
</dbReference>
<keyword evidence="4 8" id="KW-0949">S-adenosyl-L-methionine</keyword>
<dbReference type="Pfam" id="PF00919">
    <property type="entry name" value="UPF0004"/>
    <property type="match status" value="1"/>
</dbReference>
<feature type="domain" description="Radical SAM core" evidence="11">
    <location>
        <begin position="132"/>
        <end position="369"/>
    </location>
</feature>
<dbReference type="Gene3D" id="2.40.50.140">
    <property type="entry name" value="Nucleic acid-binding proteins"/>
    <property type="match status" value="1"/>
</dbReference>
<evidence type="ECO:0000256" key="3">
    <source>
        <dbReference type="ARBA" id="ARBA00022679"/>
    </source>
</evidence>
<dbReference type="PROSITE" id="PS51449">
    <property type="entry name" value="MTTASE_N"/>
    <property type="match status" value="1"/>
</dbReference>
<comment type="caution">
    <text evidence="12">The sequence shown here is derived from an EMBL/GenBank/DDBJ whole genome shotgun (WGS) entry which is preliminary data.</text>
</comment>
<dbReference type="InterPro" id="IPR020612">
    <property type="entry name" value="Methylthiotransferase_CS"/>
</dbReference>
<dbReference type="EC" id="2.8.4.4" evidence="8"/>
<keyword evidence="5 8" id="KW-0479">Metal-binding</keyword>
<evidence type="ECO:0000256" key="8">
    <source>
        <dbReference type="HAMAP-Rule" id="MF_01865"/>
    </source>
</evidence>
<dbReference type="SFLD" id="SFLDS00029">
    <property type="entry name" value="Radical_SAM"/>
    <property type="match status" value="1"/>
</dbReference>
<evidence type="ECO:0000256" key="7">
    <source>
        <dbReference type="ARBA" id="ARBA00023014"/>
    </source>
</evidence>
<dbReference type="NCBIfam" id="TIGR01125">
    <property type="entry name" value="30S ribosomal protein S12 methylthiotransferase RimO"/>
    <property type="match status" value="1"/>
</dbReference>
<gene>
    <name evidence="8" type="primary">rimO</name>
    <name evidence="12" type="ORF">GGR20_003361</name>
</gene>
<dbReference type="InterPro" id="IPR038135">
    <property type="entry name" value="Methylthiotransferase_N_sf"/>
</dbReference>
<comment type="subcellular location">
    <subcellularLocation>
        <location evidence="8">Cytoplasm</location>
    </subcellularLocation>
</comment>
<dbReference type="GO" id="GO:0005840">
    <property type="term" value="C:ribosome"/>
    <property type="evidence" value="ECO:0007669"/>
    <property type="project" value="UniProtKB-KW"/>
</dbReference>
<dbReference type="InterPro" id="IPR058240">
    <property type="entry name" value="rSAM_sf"/>
</dbReference>
<feature type="binding site" evidence="8">
    <location>
        <position position="150"/>
    </location>
    <ligand>
        <name>[4Fe-4S] cluster</name>
        <dbReference type="ChEBI" id="CHEBI:49883"/>
        <label>2</label>
        <note>4Fe-4S-S-AdoMet</note>
    </ligand>
</feature>
<protein>
    <recommendedName>
        <fullName evidence="8">Ribosomal protein uS12 methylthiotransferase RimO</fullName>
        <shortName evidence="8">uS12 MTTase</shortName>
        <shortName evidence="8">uS12 methylthiotransferase</shortName>
        <ecNumber evidence="8">2.8.4.4</ecNumber>
    </recommendedName>
    <alternativeName>
        <fullName evidence="8">Ribosomal protein uS12 (aspartate-C(3))-methylthiotransferase</fullName>
    </alternativeName>
    <alternativeName>
        <fullName evidence="8">Ribosome maturation factor RimO</fullName>
    </alternativeName>
</protein>
<dbReference type="GO" id="GO:0006400">
    <property type="term" value="P:tRNA modification"/>
    <property type="evidence" value="ECO:0007669"/>
    <property type="project" value="InterPro"/>
</dbReference>
<dbReference type="InterPro" id="IPR023404">
    <property type="entry name" value="rSAM_horseshoe"/>
</dbReference>
<dbReference type="InterPro" id="IPR012340">
    <property type="entry name" value="NA-bd_OB-fold"/>
</dbReference>
<comment type="similarity">
    <text evidence="8">Belongs to the methylthiotransferase family. RimO subfamily.</text>
</comment>
<dbReference type="PROSITE" id="PS01278">
    <property type="entry name" value="MTTASE_RADICAL"/>
    <property type="match status" value="1"/>
</dbReference>
<evidence type="ECO:0000256" key="2">
    <source>
        <dbReference type="ARBA" id="ARBA00022490"/>
    </source>
</evidence>
<sequence length="441" mass="48973">MTQAPKIGLVSLGCPKALVDSERIMTTLRAQGYSFSRDYAGADVVLVNTCGFLDSAKQESLEAIGEALNENGRVIVTGCLGVEENLIRETHPSVLAITGPHQYESVVNAVHDHLPPVPNKFVDLVPENSLKLTPRHYAYLKISEGCNNRCSFCIIPQIRGDLASRPAAGILSEAEGLIRSGVKELLVISQDTSAYGLDIKYAASKYRGREVKAKFYDLAKELGELGAWVRLHYVYPYPHVDQIMELMAEGLVLPYLDIPFQHASPKVLKAMRRPAHQEKTLNRILDWKRQVPDLTVRSNFIVGFPGETEEDFEMMLDFIEEAEIDRAGCFKYEPVTGATANELEGIVPDEVMDERFAQLMEVAQNVSFGQLQKKVGRTIDVIVDDVRPEQNRVIARSKWDAPEIDGQVIVNQADGIKIGDIVQVTVTDNDEYDLFAVPVSA</sequence>
<name>A0A7W6NDD1_9HYPH</name>
<dbReference type="SFLD" id="SFLDG01082">
    <property type="entry name" value="B12-binding_domain_containing"/>
    <property type="match status" value="1"/>
</dbReference>
<feature type="binding site" evidence="8">
    <location>
        <position position="50"/>
    </location>
    <ligand>
        <name>[4Fe-4S] cluster</name>
        <dbReference type="ChEBI" id="CHEBI:49883"/>
        <label>1</label>
    </ligand>
</feature>
<keyword evidence="12" id="KW-0687">Ribonucleoprotein</keyword>
<dbReference type="Proteomes" id="UP000547011">
    <property type="component" value="Unassembled WGS sequence"/>
</dbReference>
<dbReference type="InterPro" id="IPR002792">
    <property type="entry name" value="TRAM_dom"/>
</dbReference>
<evidence type="ECO:0000256" key="1">
    <source>
        <dbReference type="ARBA" id="ARBA00022485"/>
    </source>
</evidence>
<feature type="domain" description="MTTase N-terminal" evidence="10">
    <location>
        <begin position="5"/>
        <end position="115"/>
    </location>
</feature>
<dbReference type="Gene3D" id="3.40.50.12160">
    <property type="entry name" value="Methylthiotransferase, N-terminal domain"/>
    <property type="match status" value="1"/>
</dbReference>
<dbReference type="Gene3D" id="3.80.30.20">
    <property type="entry name" value="tm_1862 like domain"/>
    <property type="match status" value="1"/>
</dbReference>
<dbReference type="PANTHER" id="PTHR43837">
    <property type="entry name" value="RIBOSOMAL PROTEIN S12 METHYLTHIOTRANSFERASE RIMO"/>
    <property type="match status" value="1"/>
</dbReference>
<reference evidence="12 13" key="1">
    <citation type="submission" date="2020-08" db="EMBL/GenBank/DDBJ databases">
        <title>Genomic Encyclopedia of Type Strains, Phase IV (KMG-IV): sequencing the most valuable type-strain genomes for metagenomic binning, comparative biology and taxonomic classification.</title>
        <authorList>
            <person name="Goeker M."/>
        </authorList>
    </citation>
    <scope>NUCLEOTIDE SEQUENCE [LARGE SCALE GENOMIC DNA]</scope>
    <source>
        <strain evidence="12 13">DSM 23447</strain>
    </source>
</reference>
<keyword evidence="12" id="KW-0689">Ribosomal protein</keyword>
<proteinExistence type="inferred from homology"/>
<dbReference type="GO" id="GO:0035599">
    <property type="term" value="F:aspartic acid methylthiotransferase activity"/>
    <property type="evidence" value="ECO:0007669"/>
    <property type="project" value="TreeGrafter"/>
</dbReference>
<evidence type="ECO:0000256" key="6">
    <source>
        <dbReference type="ARBA" id="ARBA00023004"/>
    </source>
</evidence>
<keyword evidence="1 8" id="KW-0004">4Fe-4S</keyword>
<dbReference type="AlphaFoldDB" id="A0A7W6NDD1"/>
<dbReference type="CDD" id="cd01335">
    <property type="entry name" value="Radical_SAM"/>
    <property type="match status" value="1"/>
</dbReference>
<feature type="binding site" evidence="8">
    <location>
        <position position="153"/>
    </location>
    <ligand>
        <name>[4Fe-4S] cluster</name>
        <dbReference type="ChEBI" id="CHEBI:49883"/>
        <label>2</label>
        <note>4Fe-4S-S-AdoMet</note>
    </ligand>
</feature>
<dbReference type="Pfam" id="PF04055">
    <property type="entry name" value="Radical_SAM"/>
    <property type="match status" value="1"/>
</dbReference>
<comment type="catalytic activity">
    <reaction evidence="8">
        <text>L-aspartate(89)-[ribosomal protein uS12]-hydrogen + (sulfur carrier)-SH + AH2 + 2 S-adenosyl-L-methionine = 3-methylsulfanyl-L-aspartate(89)-[ribosomal protein uS12]-hydrogen + (sulfur carrier)-H + 5'-deoxyadenosine + L-methionine + A + S-adenosyl-L-homocysteine + 2 H(+)</text>
        <dbReference type="Rhea" id="RHEA:37087"/>
        <dbReference type="Rhea" id="RHEA-COMP:10460"/>
        <dbReference type="Rhea" id="RHEA-COMP:10461"/>
        <dbReference type="Rhea" id="RHEA-COMP:14737"/>
        <dbReference type="Rhea" id="RHEA-COMP:14739"/>
        <dbReference type="ChEBI" id="CHEBI:13193"/>
        <dbReference type="ChEBI" id="CHEBI:15378"/>
        <dbReference type="ChEBI" id="CHEBI:17319"/>
        <dbReference type="ChEBI" id="CHEBI:17499"/>
        <dbReference type="ChEBI" id="CHEBI:29917"/>
        <dbReference type="ChEBI" id="CHEBI:29961"/>
        <dbReference type="ChEBI" id="CHEBI:57844"/>
        <dbReference type="ChEBI" id="CHEBI:57856"/>
        <dbReference type="ChEBI" id="CHEBI:59789"/>
        <dbReference type="ChEBI" id="CHEBI:64428"/>
        <dbReference type="ChEBI" id="CHEBI:73599"/>
        <dbReference type="EC" id="2.8.4.4"/>
    </reaction>
</comment>
<evidence type="ECO:0000313" key="12">
    <source>
        <dbReference type="EMBL" id="MBB4053699.1"/>
    </source>
</evidence>
<accession>A0A7W6NDD1</accession>
<keyword evidence="13" id="KW-1185">Reference proteome</keyword>
<dbReference type="GO" id="GO:0051539">
    <property type="term" value="F:4 iron, 4 sulfur cluster binding"/>
    <property type="evidence" value="ECO:0007669"/>
    <property type="project" value="UniProtKB-UniRule"/>
</dbReference>
<dbReference type="PANTHER" id="PTHR43837:SF1">
    <property type="entry name" value="RIBOSOMAL PROTEIN US12 METHYLTHIOTRANSFERASE RIMO"/>
    <property type="match status" value="1"/>
</dbReference>
<feature type="binding site" evidence="8">
    <location>
        <position position="146"/>
    </location>
    <ligand>
        <name>[4Fe-4S] cluster</name>
        <dbReference type="ChEBI" id="CHEBI:49883"/>
        <label>2</label>
        <note>4Fe-4S-S-AdoMet</note>
    </ligand>
</feature>
<dbReference type="SMART" id="SM00729">
    <property type="entry name" value="Elp3"/>
    <property type="match status" value="1"/>
</dbReference>
<feature type="domain" description="TRAM" evidence="9">
    <location>
        <begin position="372"/>
        <end position="440"/>
    </location>
</feature>
<dbReference type="GO" id="GO:0046872">
    <property type="term" value="F:metal ion binding"/>
    <property type="evidence" value="ECO:0007669"/>
    <property type="project" value="UniProtKB-KW"/>
</dbReference>
<keyword evidence="6 8" id="KW-0408">Iron</keyword>